<evidence type="ECO:0000256" key="4">
    <source>
        <dbReference type="ARBA" id="ARBA00022825"/>
    </source>
</evidence>
<dbReference type="PROSITE" id="PS51892">
    <property type="entry name" value="SUBTILASE"/>
    <property type="match status" value="1"/>
</dbReference>
<feature type="domain" description="Peptidase S8/S53" evidence="6">
    <location>
        <begin position="194"/>
        <end position="512"/>
    </location>
</feature>
<dbReference type="Pfam" id="PF00082">
    <property type="entry name" value="Peptidase_S8"/>
    <property type="match status" value="1"/>
</dbReference>
<keyword evidence="3 5" id="KW-0378">Hydrolase</keyword>
<evidence type="ECO:0000256" key="3">
    <source>
        <dbReference type="ARBA" id="ARBA00022801"/>
    </source>
</evidence>
<evidence type="ECO:0000259" key="6">
    <source>
        <dbReference type="Pfam" id="PF00082"/>
    </source>
</evidence>
<dbReference type="GO" id="GO:0004252">
    <property type="term" value="F:serine-type endopeptidase activity"/>
    <property type="evidence" value="ECO:0007669"/>
    <property type="project" value="UniProtKB-UniRule"/>
</dbReference>
<accession>A0A1I5E7W1</accession>
<keyword evidence="2 5" id="KW-0645">Protease</keyword>
<dbReference type="InterPro" id="IPR000209">
    <property type="entry name" value="Peptidase_S8/S53_dom"/>
</dbReference>
<keyword evidence="4 5" id="KW-0720">Serine protease</keyword>
<feature type="active site" description="Charge relay system" evidence="5">
    <location>
        <position position="463"/>
    </location>
</feature>
<dbReference type="InterPro" id="IPR036852">
    <property type="entry name" value="Peptidase_S8/S53_dom_sf"/>
</dbReference>
<evidence type="ECO:0000256" key="5">
    <source>
        <dbReference type="PROSITE-ProRule" id="PRU01240"/>
    </source>
</evidence>
<dbReference type="STRING" id="226506.SAMN04488519_103319"/>
<evidence type="ECO:0000313" key="8">
    <source>
        <dbReference type="Proteomes" id="UP000199564"/>
    </source>
</evidence>
<dbReference type="AlphaFoldDB" id="A0A1I5E7W1"/>
<feature type="active site" description="Charge relay system" evidence="5">
    <location>
        <position position="240"/>
    </location>
</feature>
<dbReference type="InterPro" id="IPR023828">
    <property type="entry name" value="Peptidase_S8_Ser-AS"/>
</dbReference>
<gene>
    <name evidence="7" type="ORF">SAMN04488519_103319</name>
</gene>
<dbReference type="InterPro" id="IPR050131">
    <property type="entry name" value="Peptidase_S8_subtilisin-like"/>
</dbReference>
<proteinExistence type="inferred from homology"/>
<evidence type="ECO:0000256" key="2">
    <source>
        <dbReference type="ARBA" id="ARBA00022670"/>
    </source>
</evidence>
<protein>
    <submittedName>
        <fullName evidence="7">Subtilase family protein</fullName>
    </submittedName>
</protein>
<dbReference type="PROSITE" id="PS00138">
    <property type="entry name" value="SUBTILASE_SER"/>
    <property type="match status" value="1"/>
</dbReference>
<organism evidence="7 8">
    <name type="scientific">Algoriphagus ornithinivorans</name>
    <dbReference type="NCBI Taxonomy" id="226506"/>
    <lineage>
        <taxon>Bacteria</taxon>
        <taxon>Pseudomonadati</taxon>
        <taxon>Bacteroidota</taxon>
        <taxon>Cytophagia</taxon>
        <taxon>Cytophagales</taxon>
        <taxon>Cyclobacteriaceae</taxon>
        <taxon>Algoriphagus</taxon>
    </lineage>
</organism>
<dbReference type="GO" id="GO:0006508">
    <property type="term" value="P:proteolysis"/>
    <property type="evidence" value="ECO:0007669"/>
    <property type="project" value="UniProtKB-KW"/>
</dbReference>
<dbReference type="EMBL" id="FOVW01000003">
    <property type="protein sequence ID" value="SFO07211.1"/>
    <property type="molecule type" value="Genomic_DNA"/>
</dbReference>
<dbReference type="PANTHER" id="PTHR43806:SF11">
    <property type="entry name" value="CEREVISIN-RELATED"/>
    <property type="match status" value="1"/>
</dbReference>
<name>A0A1I5E7W1_9BACT</name>
<dbReference type="Gene3D" id="3.40.50.200">
    <property type="entry name" value="Peptidase S8/S53 domain"/>
    <property type="match status" value="1"/>
</dbReference>
<comment type="similarity">
    <text evidence="1 5">Belongs to the peptidase S8 family.</text>
</comment>
<dbReference type="PROSITE" id="PS51257">
    <property type="entry name" value="PROKAR_LIPOPROTEIN"/>
    <property type="match status" value="1"/>
</dbReference>
<dbReference type="InterPro" id="IPR022398">
    <property type="entry name" value="Peptidase_S8_His-AS"/>
</dbReference>
<sequence length="523" mass="55666">MQFKNQKFTMTLLLAGFITFGCESDLALVEPAIEAKLEEETFSKSFNLSEIKEMTDFTNLRQGDFTGRFLILSRGNNLPANIERSISSAGGEIVKTFPEIGVAVAVSRSDNFLSQASTISGIESITPDMILQYTKEPSLIGDEQVIERGQNGISSRKVTSSGTPFNYQDAFFDGWQWAPGSIDAPKAWDNGFTGEGIRVAVIDGGFHSAHTDLAPNLDVASSLSTVPDFNFNEDTGTFWHGTHVAGIVAASGDGIVGIAPKATIIGVKSLHSGSGAFEWILEGILYAATPQSKGGAGAQIINMSLGAEFPIRDLWQEEGFRKAFQELQKVYDRATTYAYQNGVTIIASAGNGASNYDVERGLFKFPAQNRHVLSISSTGPTGWVLGNENFTQLAYYSDHGKALLDFAAPGGTLGLALVDGNFNRCTLIGTLVSTSGICAIFDQVFSTVRGGTNSSYNWAQGTSMASPAVAGVVALMMEANGGSMNPAQVKTRLIQSSTDLGKPGQDEIYGHGYVNAAKAVGLN</sequence>
<feature type="active site" description="Charge relay system" evidence="5">
    <location>
        <position position="203"/>
    </location>
</feature>
<dbReference type="InterPro" id="IPR015500">
    <property type="entry name" value="Peptidase_S8_subtilisin-rel"/>
</dbReference>
<dbReference type="PRINTS" id="PR00723">
    <property type="entry name" value="SUBTILISIN"/>
</dbReference>
<dbReference type="PROSITE" id="PS00137">
    <property type="entry name" value="SUBTILASE_HIS"/>
    <property type="match status" value="1"/>
</dbReference>
<dbReference type="Proteomes" id="UP000199564">
    <property type="component" value="Unassembled WGS sequence"/>
</dbReference>
<dbReference type="SUPFAM" id="SSF52743">
    <property type="entry name" value="Subtilisin-like"/>
    <property type="match status" value="1"/>
</dbReference>
<evidence type="ECO:0000313" key="7">
    <source>
        <dbReference type="EMBL" id="SFO07211.1"/>
    </source>
</evidence>
<keyword evidence="8" id="KW-1185">Reference proteome</keyword>
<dbReference type="PANTHER" id="PTHR43806">
    <property type="entry name" value="PEPTIDASE S8"/>
    <property type="match status" value="1"/>
</dbReference>
<reference evidence="8" key="1">
    <citation type="submission" date="2016-10" db="EMBL/GenBank/DDBJ databases">
        <authorList>
            <person name="Varghese N."/>
            <person name="Submissions S."/>
        </authorList>
    </citation>
    <scope>NUCLEOTIDE SEQUENCE [LARGE SCALE GENOMIC DNA]</scope>
    <source>
        <strain evidence="8">DSM 15282</strain>
    </source>
</reference>
<evidence type="ECO:0000256" key="1">
    <source>
        <dbReference type="ARBA" id="ARBA00011073"/>
    </source>
</evidence>